<dbReference type="InterPro" id="IPR020568">
    <property type="entry name" value="Ribosomal_Su5_D2-typ_SF"/>
</dbReference>
<dbReference type="PANTHER" id="PTHR16301:SF20">
    <property type="entry name" value="IMPACT FAMILY MEMBER YIGZ"/>
    <property type="match status" value="1"/>
</dbReference>
<evidence type="ECO:0000259" key="2">
    <source>
        <dbReference type="Pfam" id="PF01205"/>
    </source>
</evidence>
<dbReference type="AlphaFoldDB" id="A0A2N3I1S8"/>
<comment type="similarity">
    <text evidence="1">Belongs to the IMPACT family.</text>
</comment>
<dbReference type="OrthoDB" id="9813771at2"/>
<dbReference type="InterPro" id="IPR001498">
    <property type="entry name" value="Impact_N"/>
</dbReference>
<gene>
    <name evidence="3" type="ORF">BZG02_05240</name>
</gene>
<protein>
    <submittedName>
        <fullName evidence="3">YigZ family protein</fullName>
    </submittedName>
</protein>
<dbReference type="Proteomes" id="UP000233535">
    <property type="component" value="Unassembled WGS sequence"/>
</dbReference>
<dbReference type="Gene3D" id="3.30.230.30">
    <property type="entry name" value="Impact, N-terminal domain"/>
    <property type="match status" value="1"/>
</dbReference>
<dbReference type="GO" id="GO:0006446">
    <property type="term" value="P:regulation of translational initiation"/>
    <property type="evidence" value="ECO:0007669"/>
    <property type="project" value="TreeGrafter"/>
</dbReference>
<dbReference type="PANTHER" id="PTHR16301">
    <property type="entry name" value="IMPACT-RELATED"/>
    <property type="match status" value="1"/>
</dbReference>
<keyword evidence="4" id="KW-1185">Reference proteome</keyword>
<evidence type="ECO:0000313" key="3">
    <source>
        <dbReference type="EMBL" id="PKQ64227.1"/>
    </source>
</evidence>
<dbReference type="RefSeq" id="WP_101260366.1">
    <property type="nucleotide sequence ID" value="NZ_MVDD01000003.1"/>
</dbReference>
<evidence type="ECO:0000256" key="1">
    <source>
        <dbReference type="ARBA" id="ARBA00007665"/>
    </source>
</evidence>
<dbReference type="InterPro" id="IPR023582">
    <property type="entry name" value="Impact"/>
</dbReference>
<name>A0A2N3I1S8_9BACT</name>
<evidence type="ECO:0000313" key="4">
    <source>
        <dbReference type="Proteomes" id="UP000233535"/>
    </source>
</evidence>
<dbReference type="PROSITE" id="PS00910">
    <property type="entry name" value="UPF0029"/>
    <property type="match status" value="1"/>
</dbReference>
<accession>A0A2N3I1S8</accession>
<dbReference type="InterPro" id="IPR036956">
    <property type="entry name" value="Impact_N_sf"/>
</dbReference>
<organism evidence="3 4">
    <name type="scientific">Labilibaculum filiforme</name>
    <dbReference type="NCBI Taxonomy" id="1940526"/>
    <lineage>
        <taxon>Bacteria</taxon>
        <taxon>Pseudomonadati</taxon>
        <taxon>Bacteroidota</taxon>
        <taxon>Bacteroidia</taxon>
        <taxon>Marinilabiliales</taxon>
        <taxon>Marinifilaceae</taxon>
        <taxon>Labilibaculum</taxon>
    </lineage>
</organism>
<sequence length="203" mass="22786">MSNDTYNTIHLASEGIYKEKGSKFIAYAYPVSNEEEIKEQIATLKKEYYDARHHCYAYMLGAAKLEYRANDDGEPSSTAGKPILGQILSNDITNILIVVVRYFGGTKLGVSGLIQAYKSAAADAIANAEIIEKTVNDIYDVNFDYLAMNDVMKIIKEDQPEQLAQDFNLTCQITLSIRQSEVDKIIEKFSKIESVKTEFVKTI</sequence>
<dbReference type="GO" id="GO:0005737">
    <property type="term" value="C:cytoplasm"/>
    <property type="evidence" value="ECO:0007669"/>
    <property type="project" value="TreeGrafter"/>
</dbReference>
<dbReference type="EMBL" id="MVDD01000003">
    <property type="protein sequence ID" value="PKQ64227.1"/>
    <property type="molecule type" value="Genomic_DNA"/>
</dbReference>
<dbReference type="InterPro" id="IPR020569">
    <property type="entry name" value="UPF0029_Impact_CS"/>
</dbReference>
<feature type="domain" description="Impact N-terminal" evidence="2">
    <location>
        <begin position="20"/>
        <end position="125"/>
    </location>
</feature>
<proteinExistence type="inferred from homology"/>
<comment type="caution">
    <text evidence="3">The sequence shown here is derived from an EMBL/GenBank/DDBJ whole genome shotgun (WGS) entry which is preliminary data.</text>
</comment>
<dbReference type="Pfam" id="PF01205">
    <property type="entry name" value="Impact_N"/>
    <property type="match status" value="1"/>
</dbReference>
<dbReference type="SUPFAM" id="SSF54211">
    <property type="entry name" value="Ribosomal protein S5 domain 2-like"/>
    <property type="match status" value="1"/>
</dbReference>
<reference evidence="3 4" key="1">
    <citation type="journal article" date="2017" name="Front. Microbiol.">
        <title>Labilibaculum manganireducens gen. nov., sp. nov. and Labilibaculum filiforme sp. nov., Novel Bacteroidetes Isolated from Subsurface Sediments of the Baltic Sea.</title>
        <authorList>
            <person name="Vandieken V."/>
            <person name="Marshall I.P."/>
            <person name="Niemann H."/>
            <person name="Engelen B."/>
            <person name="Cypionka H."/>
        </authorList>
    </citation>
    <scope>NUCLEOTIDE SEQUENCE [LARGE SCALE GENOMIC DNA]</scope>
    <source>
        <strain evidence="3 4">59.16B</strain>
    </source>
</reference>